<dbReference type="InterPro" id="IPR046541">
    <property type="entry name" value="DUF6606"/>
</dbReference>
<evidence type="ECO:0000256" key="5">
    <source>
        <dbReference type="ARBA" id="ARBA00022801"/>
    </source>
</evidence>
<keyword evidence="5" id="KW-0378">Hydrolase</keyword>
<dbReference type="Pfam" id="PF20255">
    <property type="entry name" value="DUF6606"/>
    <property type="match status" value="1"/>
</dbReference>
<dbReference type="EMBL" id="CAJMWS010000376">
    <property type="protein sequence ID" value="CAE6439124.1"/>
    <property type="molecule type" value="Genomic_DNA"/>
</dbReference>
<evidence type="ECO:0000259" key="9">
    <source>
        <dbReference type="Pfam" id="PF12359"/>
    </source>
</evidence>
<evidence type="ECO:0000313" key="12">
    <source>
        <dbReference type="Proteomes" id="UP000663846"/>
    </source>
</evidence>
<feature type="domain" description="DUF3638" evidence="8">
    <location>
        <begin position="2027"/>
        <end position="2245"/>
    </location>
</feature>
<dbReference type="InterPro" id="IPR051346">
    <property type="entry name" value="OTU_Deubiquitinase"/>
</dbReference>
<dbReference type="PANTHER" id="PTHR13367:SF33">
    <property type="entry name" value="P-LOOP CONTAINING NUCLEOSIDE TRIPHOSPHATE HYDROLASE PROTEIN"/>
    <property type="match status" value="1"/>
</dbReference>
<reference evidence="11" key="1">
    <citation type="submission" date="2021-01" db="EMBL/GenBank/DDBJ databases">
        <authorList>
            <person name="Kaushik A."/>
        </authorList>
    </citation>
    <scope>NUCLEOTIDE SEQUENCE</scope>
    <source>
        <strain evidence="11">AG1-1C</strain>
    </source>
</reference>
<gene>
    <name evidence="11" type="ORF">RDB_LOCUS126445</name>
</gene>
<feature type="coiled-coil region" evidence="7">
    <location>
        <begin position="575"/>
        <end position="602"/>
    </location>
</feature>
<feature type="domain" description="DUF6606" evidence="10">
    <location>
        <begin position="13"/>
        <end position="275"/>
    </location>
</feature>
<evidence type="ECO:0000259" key="10">
    <source>
        <dbReference type="Pfam" id="PF20255"/>
    </source>
</evidence>
<feature type="domain" description="DUF3645" evidence="9">
    <location>
        <begin position="2370"/>
        <end position="2402"/>
    </location>
</feature>
<evidence type="ECO:0000259" key="8">
    <source>
        <dbReference type="Pfam" id="PF12340"/>
    </source>
</evidence>
<keyword evidence="3" id="KW-0645">Protease</keyword>
<comment type="caution">
    <text evidence="11">The sequence shown here is derived from an EMBL/GenBank/DDBJ whole genome shotgun (WGS) entry which is preliminary data.</text>
</comment>
<evidence type="ECO:0000256" key="7">
    <source>
        <dbReference type="SAM" id="Coils"/>
    </source>
</evidence>
<dbReference type="GO" id="GO:0004843">
    <property type="term" value="F:cysteine-type deubiquitinase activity"/>
    <property type="evidence" value="ECO:0007669"/>
    <property type="project" value="UniProtKB-EC"/>
</dbReference>
<keyword evidence="6" id="KW-0788">Thiol protease</keyword>
<dbReference type="PANTHER" id="PTHR13367">
    <property type="entry name" value="UBIQUITIN THIOESTERASE"/>
    <property type="match status" value="1"/>
</dbReference>
<name>A0A8H2Y604_9AGAM</name>
<dbReference type="GO" id="GO:0006508">
    <property type="term" value="P:proteolysis"/>
    <property type="evidence" value="ECO:0007669"/>
    <property type="project" value="UniProtKB-KW"/>
</dbReference>
<evidence type="ECO:0000256" key="2">
    <source>
        <dbReference type="ARBA" id="ARBA00012759"/>
    </source>
</evidence>
<organism evidence="11 12">
    <name type="scientific">Rhizoctonia solani</name>
    <dbReference type="NCBI Taxonomy" id="456999"/>
    <lineage>
        <taxon>Eukaryota</taxon>
        <taxon>Fungi</taxon>
        <taxon>Dikarya</taxon>
        <taxon>Basidiomycota</taxon>
        <taxon>Agaricomycotina</taxon>
        <taxon>Agaricomycetes</taxon>
        <taxon>Cantharellales</taxon>
        <taxon>Ceratobasidiaceae</taxon>
        <taxon>Rhizoctonia</taxon>
    </lineage>
</organism>
<evidence type="ECO:0000256" key="4">
    <source>
        <dbReference type="ARBA" id="ARBA00022786"/>
    </source>
</evidence>
<dbReference type="Pfam" id="PF12340">
    <property type="entry name" value="DUF3638"/>
    <property type="match status" value="1"/>
</dbReference>
<keyword evidence="7" id="KW-0175">Coiled coil</keyword>
<evidence type="ECO:0000256" key="6">
    <source>
        <dbReference type="ARBA" id="ARBA00022807"/>
    </source>
</evidence>
<comment type="catalytic activity">
    <reaction evidence="1">
        <text>Thiol-dependent hydrolysis of ester, thioester, amide, peptide and isopeptide bonds formed by the C-terminal Gly of ubiquitin (a 76-residue protein attached to proteins as an intracellular targeting signal).</text>
        <dbReference type="EC" id="3.4.19.12"/>
    </reaction>
</comment>
<sequence>MAEPAEFEVLQHLVYNVFLPPKLPQEEPDESLQEKLDLDIIDSILQAIQEFSAQSETNLDDQWSRVKLMIEKFRKYMESHLEKGQLNEDMKKMKLQGSLMLYIRAQNTGLIIRKKRNHTTFEAFEAQPRTEDVMSTPGKLIRQFPGPVVQVPNSVANDEDFIAEVANILSQTNNKSFDKAHPKTRKAGTDVLESRDSINPNYFIQYFFGFLRGVGDTIHPPRIVKHLADEVLWLNAKNPWRRSPIWLIIRVALQTSLDSATSYKHLMAYHHSRVISRSYHQDEFSSDLLYAMRIKMAKRLYRVKDTAPQFIVDASQAAANGTQYVLQKRWNFIQSAQAQSLNQDFSILDFESAVNHTLPNSRDYLDQVFQGRSSTSEPSGFNKTHSPRLEHVTDFSQYANGAMARAFENDPHLALYDFEGSVFGNISEWTFDRKQENTSGACATVFSCFRQYLAAAKSHYTTDVADQSIMMLTLTRLWMAIDELATNECPLLLKFSPELPQDFLDPLLLRTSQHIEQARIVRNYIRERHNGAFSDNPRILSDRITPRCFAVQYFRTSSRHQKLKATIETYAQGQKDQKIKELEEINAQYKQLDEEIQGMNHDYHEQPNERRIHLQFCERCIREKRKSELGIQPYEWPLPRSQPAAKAVVFELDRPESFVIWRDVTYELLVDLGSSPRDRCDRQATLEEYGALAKWLSTPPAIEPRVIIASVTKSFKKSHYNYIRRLPATESQVCLNNALLFRLYDSRGESWATGPFNDVTLNKFGTFRLPPGSPYHYLEYAVKTTTHTFNQVLADQHRCPKELSLHEHTAFGSLWSGAHLQWMNIVRGLEEDLLSFSSEEVWLIHAQAAWQIGPLSDDGSCPWHEELGSFDYGYLLVSQCRRVLGRVKANWLQSNAVLIIVTLVNRLLASLPEAVVVQEACSFLREARLVVHKWMLELLKKLEQATDKESVIGYQHRVCEVAAICRTTYDVEPHHINHLLSTSSDYTILIECSIRLHDNRPPNIQNAPYTLQSILCRDRQLALKLASYILASVRQKNDIFSDPVFKIWPGYRRGLTGWKALDPPNGRWVTTTTTVVNEDRKQQVHLNIVTGELLVDARTIGRLPRRYVEHLAYTRLFGQKILDVVPAKSPMKFETRDKINGYKVSFLQKGKQLIIQAFKDERLYELIPHEMLSQDFPLFLVEDYHHWADVGNKTIDFRPISSPWSDDKCQWFLQFDEPRGTILTNPRSGSFLINIHSAAFKLIASQICPLESDQYLHIVRSPTNRIEAELPRMKLSFFINENMELESRNFRDQVLDENQSSGTLFGLKNQLLLRAKGAVLPSTSQVRSVLIPDGEVTFIRNGHHISVSVQFDSRRNVEVYQYKIDTNLNYLTTDAGLTSRLFKIYLHALTSYCLPDPLTGRTGTEEALHELSQASTWSFEQLSLKQASLLKSIGLLTPKRRYYPEHLQCMQTTYWSDLPSLSQHFGFSFTVKKILLRADTLQVFHPLDFKLSDLMAVLESSDTLLKRATRQTMMYYPSNTSIPALPASGSTTRLDYVCPGRDNLTGDWEKLGQAARWASSMVHHNWRIPIFAQYDLVSEAEKWSTLKDSVKCSTLCYNPSWLKMDLKSSWLSIYNILRREAASTNKYKLSACFACMAFAEDVPTGLIPILLAFANNPGFRSLDPPPNSAFNFKDGYEPVRGRVEDLVSKFTYPIEATPAATLVQTADESDLQFRRRKEKYHHEKLPKLQFIESLLNQWPSVRQHPSIELRSFSVDDYKWFDVSSCLKSTTEYFSSCAWNVKMRDHLRILELRLTSRPTSAATTFNSIIQESVPVPLASPVPNDPWSVLSIFSLMRSRPAPSPNDIFLLPKFRIFGQSKAATDTSRLADLLAEFRDTGNDLNSRYGEDLDKSRRALASSPSITFPQQFPPPTTTFLEQSGEHCAKNVSYMFERLKLALSPETAIERILSTAGVWPRIIPSILLQQLCIQNRHRFDSLLTWRNSLIEYAQGLAHHQRSHRLITLAKSNSTEEFYKELDVTSSECDIGTTDPDWLLVQIDGNFGVRSLQRQVAQAMISPASCSSTVLQLNMGEGKSSVIVPIVASSLADPSRLVRVVVLKPLWRQMFELLVNRLSGLANRRIYYLPFGRHIQINESSAAKLRILYEECMHEGGILLAQPEHILSFKLMGIDRLISSRTSKGSEATAAKQLRDIQEWLKSHTRDILDESDEVLHVRYQLVYTLGKQEQLEDHPDRWTTTQQLLHLTAINLKRFEMEHPNDILYVYKDFGQFPTLRIMPDCGNALEKNLISAIAIGVLDGQLANLGCNRLPPSVRESLVEFLVNNELPHPTYVSLQQRCDPTLWKGLLLVRGLLASGALIFALKHKYYRIDYGLDLSRSLLAVPYRAKDIPSLRAEFGHPDVAIVLTCLSYYYHGLTQDDLDLCFKHLFKLDNPSLEYEQWAKRNKEIPDDLKQLNGVNIKDRQQFEDIIIPNFSHNSATIDFFLSVAIFPKAAKQFPQKLATSGWDLVEKKKYLTTGFSGTNDNRYLLPTSITQSDPVNQLGTNALVLTYLLQPENNFYMCMRDKSGRTLSTKEFLHLLVSQIPEVRVLLDVGAQMLELRNEELVRCWLGKQPDVEAAVYFNDQDELVVLPQHGSPALLSSSPFARRLDKCIVYLDDGHTRGTDLQLPKETRALVTLGPKVTKDRLLQGCMRMRKLGHGQSVMFAAPPEIDAQIRNVAPNPISSETPINTLDVLRWAMMETCKDLQHHAGHWAQQGIDFERRQQAEKEYEQNRQISVLEQGWMAPESQTLEHMYGVMSPGESDNRGRIIERAFEVPGLRASLEELGIASLKDPSMDEEQEREVHHEVEQQPQTLRPLEEQPVKPAIHQDVSQFINTGNLSNGQSGIIPLFHPFHTSNPQISNWSNLLFAPVDFLRTTVGSTTDTVSEYMRPVNWIVSGSGAIRVVLSPHEVNELMPLIRKSSVVRLHVYAPRVSLAMRSFSDLQFYSIPAILKTLTPSTPLSVAQLQLDLFAGQLYFSSYQDYTSFCAMLGLFIPSTDRNLDIETETDGFVKPKYRAQLTRHPEYLRCHFTTTPIPNLKELIGQRRKGMKYLLTHVGQVLHARNLTPEDFNVRNMRENG</sequence>
<dbReference type="Proteomes" id="UP000663846">
    <property type="component" value="Unassembled WGS sequence"/>
</dbReference>
<dbReference type="Pfam" id="PF12359">
    <property type="entry name" value="DUF3645"/>
    <property type="match status" value="1"/>
</dbReference>
<protein>
    <recommendedName>
        <fullName evidence="2">ubiquitinyl hydrolase 1</fullName>
        <ecNumber evidence="2">3.4.19.12</ecNumber>
    </recommendedName>
</protein>
<accession>A0A8H2Y604</accession>
<evidence type="ECO:0000313" key="11">
    <source>
        <dbReference type="EMBL" id="CAE6439124.1"/>
    </source>
</evidence>
<evidence type="ECO:0000256" key="1">
    <source>
        <dbReference type="ARBA" id="ARBA00000707"/>
    </source>
</evidence>
<keyword evidence="4" id="KW-0833">Ubl conjugation pathway</keyword>
<proteinExistence type="predicted"/>
<dbReference type="EC" id="3.4.19.12" evidence="2"/>
<evidence type="ECO:0000256" key="3">
    <source>
        <dbReference type="ARBA" id="ARBA00022670"/>
    </source>
</evidence>
<dbReference type="InterPro" id="IPR022105">
    <property type="entry name" value="DUF3645"/>
</dbReference>
<dbReference type="InterPro" id="IPR022099">
    <property type="entry name" value="DUF3638"/>
</dbReference>